<reference evidence="1 2" key="1">
    <citation type="submission" date="2024-08" db="EMBL/GenBank/DDBJ databases">
        <title>Whole-genome sequencing of halo(alkali)philic microorganisms from hypersaline lakes.</title>
        <authorList>
            <person name="Sorokin D.Y."/>
            <person name="Merkel A.Y."/>
            <person name="Messina E."/>
            <person name="Yakimov M."/>
        </authorList>
    </citation>
    <scope>NUCLEOTIDE SEQUENCE [LARGE SCALE GENOMIC DNA]</scope>
    <source>
        <strain evidence="1 2">AB-hyl4</strain>
    </source>
</reference>
<dbReference type="PANTHER" id="PTHR21485">
    <property type="entry name" value="HAD SUPERFAMILY MEMBERS CMAS AND KDSC"/>
    <property type="match status" value="1"/>
</dbReference>
<dbReference type="InterPro" id="IPR050793">
    <property type="entry name" value="CMP-NeuNAc_synthase"/>
</dbReference>
<keyword evidence="1" id="KW-0808">Transferase</keyword>
<evidence type="ECO:0000313" key="1">
    <source>
        <dbReference type="EMBL" id="MFA9476784.1"/>
    </source>
</evidence>
<dbReference type="EMBL" id="JBGUBD010000001">
    <property type="protein sequence ID" value="MFA9476784.1"/>
    <property type="molecule type" value="Genomic_DNA"/>
</dbReference>
<evidence type="ECO:0000313" key="2">
    <source>
        <dbReference type="Proteomes" id="UP001575105"/>
    </source>
</evidence>
<dbReference type="PANTHER" id="PTHR21485:SF6">
    <property type="entry name" value="N-ACYLNEURAMINATE CYTIDYLYLTRANSFERASE-RELATED"/>
    <property type="match status" value="1"/>
</dbReference>
<gene>
    <name evidence="1" type="ORF">ACERK3_00620</name>
</gene>
<dbReference type="Proteomes" id="UP001575105">
    <property type="component" value="Unassembled WGS sequence"/>
</dbReference>
<sequence length="243" mass="26682">MANIAIITAKGGNQSIGNKNVIPVMGVPIILYPMRAAKLAASIDAVYISTEDPLIKSLAAKEGIEVIDRPAELSGPESMHKDVILHAVREVEKRRDDVENVVVLLGNTVHVTPGLIDQSIGVVSSGEGDSCVSVWKAQDDHPLRALKVDEQGYVKSYLGIDAGSNRQAYPPAYFYDQGVWAFQKECAYAQKGPSPWVWLGEKCRTIERPWVTGRDVHSWIDISASVWYLSAIQVNDYIGYSDL</sequence>
<dbReference type="RefSeq" id="WP_425343710.1">
    <property type="nucleotide sequence ID" value="NZ_JBGUBD010000001.1"/>
</dbReference>
<dbReference type="InterPro" id="IPR029044">
    <property type="entry name" value="Nucleotide-diphossugar_trans"/>
</dbReference>
<accession>A0ABV4U2V4</accession>
<keyword evidence="2" id="KW-1185">Reference proteome</keyword>
<proteinExistence type="predicted"/>
<dbReference type="InterPro" id="IPR003329">
    <property type="entry name" value="Cytidylyl_trans"/>
</dbReference>
<name>A0ABV4U2V4_9BACT</name>
<dbReference type="Pfam" id="PF02348">
    <property type="entry name" value="CTP_transf_3"/>
    <property type="match status" value="1"/>
</dbReference>
<dbReference type="SUPFAM" id="SSF53448">
    <property type="entry name" value="Nucleotide-diphospho-sugar transferases"/>
    <property type="match status" value="1"/>
</dbReference>
<dbReference type="GO" id="GO:0016779">
    <property type="term" value="F:nucleotidyltransferase activity"/>
    <property type="evidence" value="ECO:0007669"/>
    <property type="project" value="UniProtKB-KW"/>
</dbReference>
<dbReference type="Gene3D" id="3.90.550.10">
    <property type="entry name" value="Spore Coat Polysaccharide Biosynthesis Protein SpsA, Chain A"/>
    <property type="match status" value="1"/>
</dbReference>
<protein>
    <submittedName>
        <fullName evidence="1">Cytidylyltransferase domain-containing protein</fullName>
    </submittedName>
</protein>
<comment type="caution">
    <text evidence="1">The sequence shown here is derived from an EMBL/GenBank/DDBJ whole genome shotgun (WGS) entry which is preliminary data.</text>
</comment>
<keyword evidence="1" id="KW-0548">Nucleotidyltransferase</keyword>
<organism evidence="1 2">
    <name type="scientific">Natronomicrosphaera hydrolytica</name>
    <dbReference type="NCBI Taxonomy" id="3242702"/>
    <lineage>
        <taxon>Bacteria</taxon>
        <taxon>Pseudomonadati</taxon>
        <taxon>Planctomycetota</taxon>
        <taxon>Phycisphaerae</taxon>
        <taxon>Phycisphaerales</taxon>
        <taxon>Phycisphaeraceae</taxon>
        <taxon>Natronomicrosphaera</taxon>
    </lineage>
</organism>